<gene>
    <name evidence="1" type="ORF">APLA_LOCUS16413</name>
</gene>
<evidence type="ECO:0000313" key="1">
    <source>
        <dbReference type="EMBL" id="CAB3258337.1"/>
    </source>
</evidence>
<dbReference type="OrthoDB" id="410381at2759"/>
<dbReference type="AlphaFoldDB" id="A0A8S1BJ23"/>
<dbReference type="Proteomes" id="UP000494106">
    <property type="component" value="Unassembled WGS sequence"/>
</dbReference>
<name>A0A8S1BJ23_ARCPL</name>
<comment type="caution">
    <text evidence="1">The sequence shown here is derived from an EMBL/GenBank/DDBJ whole genome shotgun (WGS) entry which is preliminary data.</text>
</comment>
<protein>
    <submittedName>
        <fullName evidence="1">Uncharacterized protein</fullName>
    </submittedName>
</protein>
<keyword evidence="2" id="KW-1185">Reference proteome</keyword>
<accession>A0A8S1BJ23</accession>
<organism evidence="1 2">
    <name type="scientific">Arctia plantaginis</name>
    <name type="common">Wood tiger moth</name>
    <name type="synonym">Phalaena plantaginis</name>
    <dbReference type="NCBI Taxonomy" id="874455"/>
    <lineage>
        <taxon>Eukaryota</taxon>
        <taxon>Metazoa</taxon>
        <taxon>Ecdysozoa</taxon>
        <taxon>Arthropoda</taxon>
        <taxon>Hexapoda</taxon>
        <taxon>Insecta</taxon>
        <taxon>Pterygota</taxon>
        <taxon>Neoptera</taxon>
        <taxon>Endopterygota</taxon>
        <taxon>Lepidoptera</taxon>
        <taxon>Glossata</taxon>
        <taxon>Ditrysia</taxon>
        <taxon>Noctuoidea</taxon>
        <taxon>Erebidae</taxon>
        <taxon>Arctiinae</taxon>
        <taxon>Arctia</taxon>
    </lineage>
</organism>
<evidence type="ECO:0000313" key="2">
    <source>
        <dbReference type="Proteomes" id="UP000494106"/>
    </source>
</evidence>
<sequence length="129" mass="14245">MRGTVTISYHNCKIKGKQCGCHHASLLNAAGHGKLLCVIVFVLNPDHHGRAFQIIIAALIAREIMTSRPTITPGKLLHLISVYAPTMTHSDENKFHEDLSCPLQCSMALVEMFSAVIEWAVKTPMEFSC</sequence>
<reference evidence="1 2" key="1">
    <citation type="submission" date="2020-04" db="EMBL/GenBank/DDBJ databases">
        <authorList>
            <person name="Wallbank WR R."/>
            <person name="Pardo Diaz C."/>
            <person name="Kozak K."/>
            <person name="Martin S."/>
            <person name="Jiggins C."/>
            <person name="Moest M."/>
            <person name="Warren A I."/>
            <person name="Byers J.R.P. K."/>
            <person name="Montejo-Kovacevich G."/>
            <person name="Yen C E."/>
        </authorList>
    </citation>
    <scope>NUCLEOTIDE SEQUENCE [LARGE SCALE GENOMIC DNA]</scope>
</reference>
<proteinExistence type="predicted"/>
<dbReference type="EMBL" id="CADEBC010000598">
    <property type="protein sequence ID" value="CAB3258337.1"/>
    <property type="molecule type" value="Genomic_DNA"/>
</dbReference>